<feature type="transmembrane region" description="Helical" evidence="6">
    <location>
        <begin position="308"/>
        <end position="329"/>
    </location>
</feature>
<feature type="transmembrane region" description="Helical" evidence="6">
    <location>
        <begin position="412"/>
        <end position="435"/>
    </location>
</feature>
<evidence type="ECO:0000256" key="3">
    <source>
        <dbReference type="ARBA" id="ARBA00022692"/>
    </source>
</evidence>
<accession>A0A371G2Y5</accession>
<feature type="transmembrane region" description="Helical" evidence="6">
    <location>
        <begin position="274"/>
        <end position="296"/>
    </location>
</feature>
<dbReference type="AlphaFoldDB" id="A0A371G2Y5"/>
<dbReference type="InterPro" id="IPR045069">
    <property type="entry name" value="MATE_euk"/>
</dbReference>
<sequence>MLVLLSGRIPNPKLETSVLSIWLLGGPTRALTFFYYFHHPIILLSLNTASTVWMIHSGFGEAVSIRVSNELGAGHPCAARLAACVVLVMAIIEGTFVGMVIILMRNIWGYAYSNEVEVVDYVAIMLPLLAVSNFMDGIQCVLSEICAVINLGSCYVLGIPSAIIFAFVLHFGGKGLWLGIICQLAVQVLSLLIITFRTDWEEEAKKATETVSESIKPENIVSEDEKASLKSPLIHITVEDRLKADNILRNKDKAIGRAEVCEEVRKQLWLAGPLISVSVLNYSLQIISVMFVGHLGQLPLSGASMATSFASVTGFSLLVGVASALDTLCGQSYGAKQQHMLGIHMQRAMLVVMIVSIQLAFIWANTGSILIALGQDPEISAEAGQYARLMIPSLFAYGILQCLNRFLQTQNIVFPMVFSSGVTTLLHILICWTMVFKSGLGNRGAAIANAISYWINVLILMLYVKFSPSCSKTWTGFSKEALHGIPSFLRLAIPSAVMVWYILFTHFYQQFLHVTFTNSIQFLLSPGFLFLIFIPNSLEMWSFEMMVLLSGFLPNPKLETSVLSICLNTSTTVWMIPFGLSGAVSTRVSNELGAGHPRAARLAVYFVFIMAIIEGTFVGAVMILIRNIWGYAYSNEVEVVQYVAVMLPILAISIFLDGLQCVLSGTARGCGWQKIGAFINLGSYYLVGIPSAILFAFVVNIGGKGLWLGIISALVVQVSCLLIITIRTDWDQEAKKAKDRVYDSMRAEARKAQTRVERSTISPTTRDIELPH</sequence>
<protein>
    <recommendedName>
        <fullName evidence="6">Protein DETOXIFICATION</fullName>
    </recommendedName>
    <alternativeName>
        <fullName evidence="6">Multidrug and toxic compound extrusion protein</fullName>
    </alternativeName>
</protein>
<feature type="non-terminal residue" evidence="8">
    <location>
        <position position="1"/>
    </location>
</feature>
<feature type="transmembrane region" description="Helical" evidence="6">
    <location>
        <begin position="33"/>
        <end position="56"/>
    </location>
</feature>
<evidence type="ECO:0000256" key="7">
    <source>
        <dbReference type="SAM" id="MobiDB-lite"/>
    </source>
</evidence>
<dbReference type="PANTHER" id="PTHR11206">
    <property type="entry name" value="MULTIDRUG RESISTANCE PROTEIN"/>
    <property type="match status" value="1"/>
</dbReference>
<comment type="similarity">
    <text evidence="2 6">Belongs to the multi antimicrobial extrusion (MATE) (TC 2.A.66.1) family.</text>
</comment>
<dbReference type="Proteomes" id="UP000257109">
    <property type="component" value="Unassembled WGS sequence"/>
</dbReference>
<evidence type="ECO:0000313" key="8">
    <source>
        <dbReference type="EMBL" id="RDX84861.1"/>
    </source>
</evidence>
<proteinExistence type="inferred from homology"/>
<feature type="transmembrane region" description="Helical" evidence="6">
    <location>
        <begin position="147"/>
        <end position="169"/>
    </location>
</feature>
<feature type="transmembrane region" description="Helical" evidence="6">
    <location>
        <begin position="487"/>
        <end position="508"/>
    </location>
</feature>
<evidence type="ECO:0000256" key="5">
    <source>
        <dbReference type="ARBA" id="ARBA00023136"/>
    </source>
</evidence>
<feature type="transmembrane region" description="Helical" evidence="6">
    <location>
        <begin position="675"/>
        <end position="699"/>
    </location>
</feature>
<feature type="transmembrane region" description="Helical" evidence="6">
    <location>
        <begin position="118"/>
        <end position="135"/>
    </location>
</feature>
<feature type="transmembrane region" description="Helical" evidence="6">
    <location>
        <begin position="602"/>
        <end position="629"/>
    </location>
</feature>
<name>A0A371G2Y5_MUCPR</name>
<dbReference type="GO" id="GO:1990961">
    <property type="term" value="P:xenobiotic detoxification by transmembrane export across the plasma membrane"/>
    <property type="evidence" value="ECO:0007669"/>
    <property type="project" value="InterPro"/>
</dbReference>
<dbReference type="EMBL" id="QJKJ01006933">
    <property type="protein sequence ID" value="RDX84861.1"/>
    <property type="molecule type" value="Genomic_DNA"/>
</dbReference>
<reference evidence="8" key="1">
    <citation type="submission" date="2018-05" db="EMBL/GenBank/DDBJ databases">
        <title>Draft genome of Mucuna pruriens seed.</title>
        <authorList>
            <person name="Nnadi N.E."/>
            <person name="Vos R."/>
            <person name="Hasami M.H."/>
            <person name="Devisetty U.K."/>
            <person name="Aguiy J.C."/>
        </authorList>
    </citation>
    <scope>NUCLEOTIDE SEQUENCE [LARGE SCALE GENOMIC DNA]</scope>
    <source>
        <strain evidence="8">JCA_2017</strain>
    </source>
</reference>
<feature type="transmembrane region" description="Helical" evidence="6">
    <location>
        <begin position="520"/>
        <end position="538"/>
    </location>
</feature>
<keyword evidence="9" id="KW-1185">Reference proteome</keyword>
<dbReference type="OrthoDB" id="2126698at2759"/>
<keyword evidence="5 6" id="KW-0472">Membrane</keyword>
<dbReference type="GO" id="GO:0042910">
    <property type="term" value="F:xenobiotic transmembrane transporter activity"/>
    <property type="evidence" value="ECO:0007669"/>
    <property type="project" value="InterPro"/>
</dbReference>
<evidence type="ECO:0000313" key="9">
    <source>
        <dbReference type="Proteomes" id="UP000257109"/>
    </source>
</evidence>
<organism evidence="8 9">
    <name type="scientific">Mucuna pruriens</name>
    <name type="common">Velvet bean</name>
    <name type="synonym">Dolichos pruriens</name>
    <dbReference type="NCBI Taxonomy" id="157652"/>
    <lineage>
        <taxon>Eukaryota</taxon>
        <taxon>Viridiplantae</taxon>
        <taxon>Streptophyta</taxon>
        <taxon>Embryophyta</taxon>
        <taxon>Tracheophyta</taxon>
        <taxon>Spermatophyta</taxon>
        <taxon>Magnoliopsida</taxon>
        <taxon>eudicotyledons</taxon>
        <taxon>Gunneridae</taxon>
        <taxon>Pentapetalae</taxon>
        <taxon>rosids</taxon>
        <taxon>fabids</taxon>
        <taxon>Fabales</taxon>
        <taxon>Fabaceae</taxon>
        <taxon>Papilionoideae</taxon>
        <taxon>50 kb inversion clade</taxon>
        <taxon>NPAAA clade</taxon>
        <taxon>indigoferoid/millettioid clade</taxon>
        <taxon>Phaseoleae</taxon>
        <taxon>Mucuna</taxon>
    </lineage>
</organism>
<dbReference type="CDD" id="cd13132">
    <property type="entry name" value="MATE_eukaryotic"/>
    <property type="match status" value="1"/>
</dbReference>
<keyword evidence="3 6" id="KW-0812">Transmembrane</keyword>
<feature type="transmembrane region" description="Helical" evidence="6">
    <location>
        <begin position="77"/>
        <end position="103"/>
    </location>
</feature>
<dbReference type="NCBIfam" id="TIGR00797">
    <property type="entry name" value="matE"/>
    <property type="match status" value="1"/>
</dbReference>
<feature type="region of interest" description="Disordered" evidence="7">
    <location>
        <begin position="753"/>
        <end position="772"/>
    </location>
</feature>
<feature type="transmembrane region" description="Helical" evidence="6">
    <location>
        <begin position="175"/>
        <end position="196"/>
    </location>
</feature>
<feature type="transmembrane region" description="Helical" evidence="6">
    <location>
        <begin position="350"/>
        <end position="371"/>
    </location>
</feature>
<evidence type="ECO:0000256" key="6">
    <source>
        <dbReference type="RuleBase" id="RU004914"/>
    </source>
</evidence>
<evidence type="ECO:0000256" key="2">
    <source>
        <dbReference type="ARBA" id="ARBA00010199"/>
    </source>
</evidence>
<feature type="transmembrane region" description="Helical" evidence="6">
    <location>
        <begin position="447"/>
        <end position="466"/>
    </location>
</feature>
<comment type="caution">
    <text evidence="8">The sequence shown here is derived from an EMBL/GenBank/DDBJ whole genome shotgun (WGS) entry which is preliminary data.</text>
</comment>
<comment type="subcellular location">
    <subcellularLocation>
        <location evidence="1">Membrane</location>
        <topology evidence="1">Multi-pass membrane protein</topology>
    </subcellularLocation>
</comment>
<dbReference type="Pfam" id="PF01554">
    <property type="entry name" value="MatE"/>
    <property type="match status" value="3"/>
</dbReference>
<dbReference type="InterPro" id="IPR002528">
    <property type="entry name" value="MATE_fam"/>
</dbReference>
<dbReference type="GO" id="GO:0016020">
    <property type="term" value="C:membrane"/>
    <property type="evidence" value="ECO:0007669"/>
    <property type="project" value="UniProtKB-SubCell"/>
</dbReference>
<gene>
    <name evidence="8" type="primary">DTX16</name>
    <name evidence="8" type="ORF">CR513_34030</name>
</gene>
<dbReference type="GO" id="GO:0015297">
    <property type="term" value="F:antiporter activity"/>
    <property type="evidence" value="ECO:0007669"/>
    <property type="project" value="InterPro"/>
</dbReference>
<evidence type="ECO:0000256" key="4">
    <source>
        <dbReference type="ARBA" id="ARBA00022989"/>
    </source>
</evidence>
<feature type="transmembrane region" description="Helical" evidence="6">
    <location>
        <begin position="705"/>
        <end position="726"/>
    </location>
</feature>
<feature type="transmembrane region" description="Helical" evidence="6">
    <location>
        <begin position="641"/>
        <end position="663"/>
    </location>
</feature>
<keyword evidence="4 6" id="KW-1133">Transmembrane helix</keyword>
<evidence type="ECO:0000256" key="1">
    <source>
        <dbReference type="ARBA" id="ARBA00004141"/>
    </source>
</evidence>